<dbReference type="InterPro" id="IPR020103">
    <property type="entry name" value="PsdUridine_synth_cat_dom_sf"/>
</dbReference>
<dbReference type="InterPro" id="IPR020097">
    <property type="entry name" value="PsdUridine_synth_TruA_a/b_dom"/>
</dbReference>
<dbReference type="Pfam" id="PF01416">
    <property type="entry name" value="PseudoU_synth_1"/>
    <property type="match status" value="1"/>
</dbReference>
<dbReference type="Gene3D" id="3.30.70.660">
    <property type="entry name" value="Pseudouridine synthase I, catalytic domain, C-terminal subdomain"/>
    <property type="match status" value="1"/>
</dbReference>
<dbReference type="InterPro" id="IPR020095">
    <property type="entry name" value="PsdUridine_synth_TruA_C"/>
</dbReference>
<feature type="non-terminal residue" evidence="2">
    <location>
        <position position="1"/>
    </location>
</feature>
<dbReference type="EMBL" id="JAHRIO010013179">
    <property type="protein sequence ID" value="MEQ2163042.1"/>
    <property type="molecule type" value="Genomic_DNA"/>
</dbReference>
<evidence type="ECO:0000313" key="2">
    <source>
        <dbReference type="EMBL" id="MEQ2163042.1"/>
    </source>
</evidence>
<name>A0ABV0MVF4_9TELE</name>
<proteinExistence type="predicted"/>
<gene>
    <name evidence="2" type="ORF">GOODEAATRI_026129</name>
</gene>
<sequence length="107" mass="11475">LHLVVLPLSISASAAPLRFLFDLPRLSLVITPAFPLQEISDGLLVRRMTGALVAAGQGLLSVSQVKQILDSRDTLAYPQGVVAPAQGLFLKSVDYEESACEGVKMKR</sequence>
<comment type="caution">
    <text evidence="2">The sequence shown here is derived from an EMBL/GenBank/DDBJ whole genome shotgun (WGS) entry which is preliminary data.</text>
</comment>
<dbReference type="Proteomes" id="UP001476798">
    <property type="component" value="Unassembled WGS sequence"/>
</dbReference>
<evidence type="ECO:0000259" key="1">
    <source>
        <dbReference type="Pfam" id="PF01416"/>
    </source>
</evidence>
<reference evidence="2 3" key="1">
    <citation type="submission" date="2021-06" db="EMBL/GenBank/DDBJ databases">
        <authorList>
            <person name="Palmer J.M."/>
        </authorList>
    </citation>
    <scope>NUCLEOTIDE SEQUENCE [LARGE SCALE GENOMIC DNA]</scope>
    <source>
        <strain evidence="2 3">GA_2019</strain>
        <tissue evidence="2">Muscle</tissue>
    </source>
</reference>
<organism evidence="2 3">
    <name type="scientific">Goodea atripinnis</name>
    <dbReference type="NCBI Taxonomy" id="208336"/>
    <lineage>
        <taxon>Eukaryota</taxon>
        <taxon>Metazoa</taxon>
        <taxon>Chordata</taxon>
        <taxon>Craniata</taxon>
        <taxon>Vertebrata</taxon>
        <taxon>Euteleostomi</taxon>
        <taxon>Actinopterygii</taxon>
        <taxon>Neopterygii</taxon>
        <taxon>Teleostei</taxon>
        <taxon>Neoteleostei</taxon>
        <taxon>Acanthomorphata</taxon>
        <taxon>Ovalentaria</taxon>
        <taxon>Atherinomorphae</taxon>
        <taxon>Cyprinodontiformes</taxon>
        <taxon>Goodeidae</taxon>
        <taxon>Goodea</taxon>
    </lineage>
</organism>
<feature type="domain" description="Pseudouridine synthase I TruA alpha/beta" evidence="1">
    <location>
        <begin position="45"/>
        <end position="96"/>
    </location>
</feature>
<dbReference type="SUPFAM" id="SSF55120">
    <property type="entry name" value="Pseudouridine synthase"/>
    <property type="match status" value="1"/>
</dbReference>
<protein>
    <recommendedName>
        <fullName evidence="1">Pseudouridine synthase I TruA alpha/beta domain-containing protein</fullName>
    </recommendedName>
</protein>
<evidence type="ECO:0000313" key="3">
    <source>
        <dbReference type="Proteomes" id="UP001476798"/>
    </source>
</evidence>
<keyword evidence="3" id="KW-1185">Reference proteome</keyword>
<accession>A0ABV0MVF4</accession>